<feature type="compositionally biased region" description="Basic and acidic residues" evidence="3">
    <location>
        <begin position="342"/>
        <end position="365"/>
    </location>
</feature>
<dbReference type="Proteomes" id="UP000301737">
    <property type="component" value="Unassembled WGS sequence"/>
</dbReference>
<keyword evidence="4" id="KW-0472">Membrane</keyword>
<reference evidence="6 7" key="1">
    <citation type="submission" date="2019-01" db="EMBL/GenBank/DDBJ databases">
        <title>Draft Genome Sequencing of Zygosaccharomyces mellis Ca-7.</title>
        <authorList>
            <person name="Shiwa Y."/>
            <person name="Kanesaki Y."/>
            <person name="Ishige T."/>
            <person name="Mura K."/>
            <person name="Hori T."/>
            <person name="Tamura T."/>
        </authorList>
    </citation>
    <scope>NUCLEOTIDE SEQUENCE [LARGE SCALE GENOMIC DNA]</scope>
    <source>
        <strain evidence="6 7">Ca-7</strain>
    </source>
</reference>
<evidence type="ECO:0000256" key="4">
    <source>
        <dbReference type="SAM" id="Phobius"/>
    </source>
</evidence>
<feature type="region of interest" description="Disordered" evidence="3">
    <location>
        <begin position="204"/>
        <end position="232"/>
    </location>
</feature>
<sequence>MTATTTLEPVSNYYGTNGYTPLVPSISQSDSPLSRITNTKGLPLSSSSAVSSRNEGPQGVVDSQKFTSDTTIGLAIGLPIGIFCLGLALFLSLSRMKQKFTINRKKSVDSTRLRSPNNDQGLFSRVRYGTNSQYGQEYAYEKSLPFADSSTIQYKVSKSRPQHILTPEVSKLRDKSTSLEGMSVKDDVDILLYSKPPNIYHIKSEMPSTNNLPGEKLGLSASSPGRRPKPTDLELPMHKWRYESPLSSWFLRNSTYLAGEEGDAAPNSAANTGTIVTPTVQLKQLKILSRINREYAGGSQLMENEKSPILELEHNSEDEAELGTDDIESSTGPKLTTVVPGTEDKNPFKYLHESQKEERKARRESILGLHSQESTEKKLSPLTPGKDLKSDSSKGLQIGHVYRAVQDYQAVLADEINIQIGEFALILATHIDGWCLVEKCTEDGTSKSYLKTGQIATSANDQGYLNSDRGIIPGDCLSDL</sequence>
<dbReference type="InterPro" id="IPR001452">
    <property type="entry name" value="SH3_domain"/>
</dbReference>
<dbReference type="PROSITE" id="PS50002">
    <property type="entry name" value="SH3"/>
    <property type="match status" value="1"/>
</dbReference>
<keyword evidence="1 2" id="KW-0728">SH3 domain</keyword>
<evidence type="ECO:0000256" key="1">
    <source>
        <dbReference type="ARBA" id="ARBA00022443"/>
    </source>
</evidence>
<name>A0A4C2EDL9_9SACH</name>
<feature type="region of interest" description="Disordered" evidence="3">
    <location>
        <begin position="316"/>
        <end position="391"/>
    </location>
</feature>
<dbReference type="AlphaFoldDB" id="A0A4C2EDL9"/>
<gene>
    <name evidence="6" type="primary">FUS1</name>
    <name evidence="6" type="ORF">ZYGM_002949</name>
</gene>
<dbReference type="EMBL" id="BIMX01000015">
    <property type="protein sequence ID" value="GCF00109.1"/>
    <property type="molecule type" value="Genomic_DNA"/>
</dbReference>
<evidence type="ECO:0000313" key="7">
    <source>
        <dbReference type="Proteomes" id="UP000301737"/>
    </source>
</evidence>
<evidence type="ECO:0000256" key="2">
    <source>
        <dbReference type="PROSITE-ProRule" id="PRU00192"/>
    </source>
</evidence>
<evidence type="ECO:0000313" key="6">
    <source>
        <dbReference type="EMBL" id="GCF00109.1"/>
    </source>
</evidence>
<evidence type="ECO:0000259" key="5">
    <source>
        <dbReference type="PROSITE" id="PS50002"/>
    </source>
</evidence>
<accession>A0A4C2EDL9</accession>
<keyword evidence="4" id="KW-1133">Transmembrane helix</keyword>
<keyword evidence="7" id="KW-1185">Reference proteome</keyword>
<protein>
    <submittedName>
        <fullName evidence="6">Fus1 actin binding activity</fullName>
    </submittedName>
</protein>
<feature type="region of interest" description="Disordered" evidence="3">
    <location>
        <begin position="43"/>
        <end position="62"/>
    </location>
</feature>
<dbReference type="InterPro" id="IPR036028">
    <property type="entry name" value="SH3-like_dom_sf"/>
</dbReference>
<keyword evidence="4" id="KW-0812">Transmembrane</keyword>
<proteinExistence type="predicted"/>
<evidence type="ECO:0000256" key="3">
    <source>
        <dbReference type="SAM" id="MobiDB-lite"/>
    </source>
</evidence>
<dbReference type="SUPFAM" id="SSF50044">
    <property type="entry name" value="SH3-domain"/>
    <property type="match status" value="1"/>
</dbReference>
<feature type="transmembrane region" description="Helical" evidence="4">
    <location>
        <begin position="72"/>
        <end position="94"/>
    </location>
</feature>
<dbReference type="Gene3D" id="2.30.30.40">
    <property type="entry name" value="SH3 Domains"/>
    <property type="match status" value="1"/>
</dbReference>
<feature type="compositionally biased region" description="Acidic residues" evidence="3">
    <location>
        <begin position="318"/>
        <end position="328"/>
    </location>
</feature>
<feature type="domain" description="SH3" evidence="5">
    <location>
        <begin position="397"/>
        <end position="480"/>
    </location>
</feature>
<dbReference type="OrthoDB" id="5340910at2759"/>
<comment type="caution">
    <text evidence="6">The sequence shown here is derived from an EMBL/GenBank/DDBJ whole genome shotgun (WGS) entry which is preliminary data.</text>
</comment>
<organism evidence="6 7">
    <name type="scientific">Zygosaccharomyces mellis</name>
    <dbReference type="NCBI Taxonomy" id="42258"/>
    <lineage>
        <taxon>Eukaryota</taxon>
        <taxon>Fungi</taxon>
        <taxon>Dikarya</taxon>
        <taxon>Ascomycota</taxon>
        <taxon>Saccharomycotina</taxon>
        <taxon>Saccharomycetes</taxon>
        <taxon>Saccharomycetales</taxon>
        <taxon>Saccharomycetaceae</taxon>
        <taxon>Zygosaccharomyces</taxon>
    </lineage>
</organism>